<proteinExistence type="predicted"/>
<keyword evidence="2" id="KW-1015">Disulfide bond</keyword>
<evidence type="ECO:0000256" key="1">
    <source>
        <dbReference type="ARBA" id="ARBA00022729"/>
    </source>
</evidence>
<sequence>DEVKSLVTFTPNWRTVMSMDSVTLICNVGSAEQEKETFYWYRDDRLIYNYQQNFTIQSANWRYDRGYYQCRTSTSDISEPVTLNIKNRDLVLQRPTSIYEGHPLTLRCLSRSSFIVINTTFYKDDKMIKFSTSDTELHIMKVDRNVTGMYKCVQRLHSKLCDKNGTPISSKTLSDISYITVRAVVRPVVTFTPNWRNLLSGDSVTVTCDVGSAVQNHQTYYWYKDEKVLSVTQREFTIPSASQKDGGEYKCRIKSSDMSHPTRLEVSDAEVILQQDASSAYEGTPLTLRCHSRSEYNRINTAFYKDDKEIQSSATDSTLRIEQLNRQATGNYKCSQVLADELGFFNEDSAEIYIYVKGMMCKMFKLY</sequence>
<dbReference type="SUPFAM" id="SSF48726">
    <property type="entry name" value="Immunoglobulin"/>
    <property type="match status" value="4"/>
</dbReference>
<feature type="non-terminal residue" evidence="4">
    <location>
        <position position="1"/>
    </location>
</feature>
<dbReference type="InterPro" id="IPR003598">
    <property type="entry name" value="Ig_sub2"/>
</dbReference>
<dbReference type="Gene3D" id="2.60.40.10">
    <property type="entry name" value="Immunoglobulins"/>
    <property type="match status" value="4"/>
</dbReference>
<feature type="domain" description="Ig-like" evidence="3">
    <location>
        <begin position="20"/>
        <end position="84"/>
    </location>
</feature>
<dbReference type="InterPro" id="IPR036179">
    <property type="entry name" value="Ig-like_dom_sf"/>
</dbReference>
<dbReference type="InterPro" id="IPR013783">
    <property type="entry name" value="Ig-like_fold"/>
</dbReference>
<feature type="domain" description="Ig-like" evidence="3">
    <location>
        <begin position="187"/>
        <end position="267"/>
    </location>
</feature>
<reference evidence="4" key="1">
    <citation type="submission" date="2017-08" db="EMBL/GenBank/DDBJ databases">
        <title>Assembly of the North American Bullfrog Genome.</title>
        <authorList>
            <person name="Warren R.L."/>
            <person name="Vandervalk B.P."/>
            <person name="Kucuk E."/>
            <person name="Birol I."/>
            <person name="Helbing C."/>
            <person name="Pandoh P."/>
            <person name="Behsaz B."/>
            <person name="Mohamadi H."/>
            <person name="Chu J."/>
            <person name="Jackman S."/>
            <person name="Hammond S.A."/>
            <person name="Veldhoen N."/>
            <person name="Kirk H."/>
            <person name="Zhao Y."/>
            <person name="Coope R."/>
            <person name="Pleasance S."/>
            <person name="Moore R."/>
            <person name="Holt R."/>
        </authorList>
    </citation>
    <scope>NUCLEOTIDE SEQUENCE</scope>
    <source>
        <strain evidence="4">Bruno</strain>
        <tissue evidence="4">Liver</tissue>
    </source>
</reference>
<dbReference type="PANTHER" id="PTHR11481">
    <property type="entry name" value="IMMUNOGLOBULIN FC RECEPTOR"/>
    <property type="match status" value="1"/>
</dbReference>
<dbReference type="GO" id="GO:0009897">
    <property type="term" value="C:external side of plasma membrane"/>
    <property type="evidence" value="ECO:0007669"/>
    <property type="project" value="TreeGrafter"/>
</dbReference>
<dbReference type="AlphaFoldDB" id="A0A2G9S7F7"/>
<organism evidence="4">
    <name type="scientific">Aquarana catesbeiana</name>
    <name type="common">American bullfrog</name>
    <name type="synonym">Rana catesbeiana</name>
    <dbReference type="NCBI Taxonomy" id="8400"/>
    <lineage>
        <taxon>Eukaryota</taxon>
        <taxon>Metazoa</taxon>
        <taxon>Chordata</taxon>
        <taxon>Craniata</taxon>
        <taxon>Vertebrata</taxon>
        <taxon>Euteleostomi</taxon>
        <taxon>Amphibia</taxon>
        <taxon>Batrachia</taxon>
        <taxon>Anura</taxon>
        <taxon>Neobatrachia</taxon>
        <taxon>Ranoidea</taxon>
        <taxon>Ranidae</taxon>
        <taxon>Aquarana</taxon>
    </lineage>
</organism>
<gene>
    <name evidence="4" type="ORF">AB205_0199870</name>
</gene>
<dbReference type="Pfam" id="PF13895">
    <property type="entry name" value="Ig_2"/>
    <property type="match status" value="1"/>
</dbReference>
<evidence type="ECO:0000256" key="2">
    <source>
        <dbReference type="ARBA" id="ARBA00023157"/>
    </source>
</evidence>
<dbReference type="OrthoDB" id="10039395at2759"/>
<dbReference type="InterPro" id="IPR050488">
    <property type="entry name" value="Ig_Fc_receptor"/>
</dbReference>
<feature type="domain" description="Ig-like" evidence="3">
    <location>
        <begin position="269"/>
        <end position="334"/>
    </location>
</feature>
<dbReference type="InterPro" id="IPR003599">
    <property type="entry name" value="Ig_sub"/>
</dbReference>
<dbReference type="SMART" id="SM00408">
    <property type="entry name" value="IGc2"/>
    <property type="match status" value="4"/>
</dbReference>
<keyword evidence="1" id="KW-0732">Signal</keyword>
<accession>A0A2G9S7F7</accession>
<feature type="domain" description="Ig-like" evidence="3">
    <location>
        <begin position="100"/>
        <end position="174"/>
    </location>
</feature>
<dbReference type="GO" id="GO:0006955">
    <property type="term" value="P:immune response"/>
    <property type="evidence" value="ECO:0007669"/>
    <property type="project" value="TreeGrafter"/>
</dbReference>
<dbReference type="Pfam" id="PF13927">
    <property type="entry name" value="Ig_3"/>
    <property type="match status" value="1"/>
</dbReference>
<evidence type="ECO:0000259" key="3">
    <source>
        <dbReference type="PROSITE" id="PS50835"/>
    </source>
</evidence>
<name>A0A2G9S7F7_AQUCT</name>
<protein>
    <recommendedName>
        <fullName evidence="3">Ig-like domain-containing protein</fullName>
    </recommendedName>
</protein>
<dbReference type="PANTHER" id="PTHR11481:SF64">
    <property type="entry name" value="FC RECEPTOR-LIKE PROTEIN 4"/>
    <property type="match status" value="1"/>
</dbReference>
<dbReference type="EMBL" id="KV925228">
    <property type="protein sequence ID" value="PIO36076.1"/>
    <property type="molecule type" value="Genomic_DNA"/>
</dbReference>
<dbReference type="GO" id="GO:0007166">
    <property type="term" value="P:cell surface receptor signaling pathway"/>
    <property type="evidence" value="ECO:0007669"/>
    <property type="project" value="TreeGrafter"/>
</dbReference>
<evidence type="ECO:0000313" key="4">
    <source>
        <dbReference type="EMBL" id="PIO36076.1"/>
    </source>
</evidence>
<dbReference type="SMART" id="SM00409">
    <property type="entry name" value="IG"/>
    <property type="match status" value="4"/>
</dbReference>
<dbReference type="PROSITE" id="PS50835">
    <property type="entry name" value="IG_LIKE"/>
    <property type="match status" value="4"/>
</dbReference>
<dbReference type="GO" id="GO:0004888">
    <property type="term" value="F:transmembrane signaling receptor activity"/>
    <property type="evidence" value="ECO:0007669"/>
    <property type="project" value="TreeGrafter"/>
</dbReference>
<dbReference type="InterPro" id="IPR007110">
    <property type="entry name" value="Ig-like_dom"/>
</dbReference>